<proteinExistence type="predicted"/>
<dbReference type="GO" id="GO:0080115">
    <property type="term" value="F:myosin XI tail binding"/>
    <property type="evidence" value="ECO:0007669"/>
    <property type="project" value="UniProtKB-ARBA"/>
</dbReference>
<dbReference type="InterPro" id="IPR007656">
    <property type="entry name" value="GTD-bd"/>
</dbReference>
<dbReference type="GO" id="GO:0016020">
    <property type="term" value="C:membrane"/>
    <property type="evidence" value="ECO:0007669"/>
    <property type="project" value="UniProtKB-SubCell"/>
</dbReference>
<protein>
    <recommendedName>
        <fullName evidence="6">GTD-binding domain-containing protein</fullName>
    </recommendedName>
</protein>
<keyword evidence="2" id="KW-0812">Transmembrane</keyword>
<comment type="subcellular location">
    <subcellularLocation>
        <location evidence="1">Membrane</location>
        <topology evidence="1">Single-pass membrane protein</topology>
    </subcellularLocation>
</comment>
<accession>A0A7J7P6J0</accession>
<evidence type="ECO:0000313" key="8">
    <source>
        <dbReference type="Proteomes" id="UP000541444"/>
    </source>
</evidence>
<reference evidence="7 8" key="1">
    <citation type="journal article" date="2020" name="IScience">
        <title>Genome Sequencing of the Endangered Kingdonia uniflora (Circaeasteraceae, Ranunculales) Reveals Potential Mechanisms of Evolutionary Specialization.</title>
        <authorList>
            <person name="Sun Y."/>
            <person name="Deng T."/>
            <person name="Zhang A."/>
            <person name="Moore M.J."/>
            <person name="Landis J.B."/>
            <person name="Lin N."/>
            <person name="Zhang H."/>
            <person name="Zhang X."/>
            <person name="Huang J."/>
            <person name="Zhang X."/>
            <person name="Sun H."/>
            <person name="Wang H."/>
        </authorList>
    </citation>
    <scope>NUCLEOTIDE SEQUENCE [LARGE SCALE GENOMIC DNA]</scope>
    <source>
        <strain evidence="7">TB1705</strain>
        <tissue evidence="7">Leaf</tissue>
    </source>
</reference>
<dbReference type="Proteomes" id="UP000541444">
    <property type="component" value="Unassembled WGS sequence"/>
</dbReference>
<keyword evidence="4" id="KW-0472">Membrane</keyword>
<name>A0A7J7P6J0_9MAGN</name>
<keyword evidence="3" id="KW-1133">Transmembrane helix</keyword>
<dbReference type="AlphaFoldDB" id="A0A7J7P6J0"/>
<dbReference type="PANTHER" id="PTHR31448">
    <property type="entry name" value="MYOSIN-BINDING PROTEIN 2"/>
    <property type="match status" value="1"/>
</dbReference>
<keyword evidence="8" id="KW-1185">Reference proteome</keyword>
<dbReference type="PANTHER" id="PTHR31448:SF32">
    <property type="entry name" value="MYOSIN-BINDING PROTEIN 1"/>
    <property type="match status" value="1"/>
</dbReference>
<organism evidence="7 8">
    <name type="scientific">Kingdonia uniflora</name>
    <dbReference type="NCBI Taxonomy" id="39325"/>
    <lineage>
        <taxon>Eukaryota</taxon>
        <taxon>Viridiplantae</taxon>
        <taxon>Streptophyta</taxon>
        <taxon>Embryophyta</taxon>
        <taxon>Tracheophyta</taxon>
        <taxon>Spermatophyta</taxon>
        <taxon>Magnoliopsida</taxon>
        <taxon>Ranunculales</taxon>
        <taxon>Circaeasteraceae</taxon>
        <taxon>Kingdonia</taxon>
    </lineage>
</organism>
<keyword evidence="5" id="KW-0175">Coiled coil</keyword>
<sequence>MFTTKNCTSQYSTRDQFIEAYFGVWPRDADWSKHVPVPSFDIDKPHDTTSSNSSAWTVSVGHGHVNVSGSCDIDEAYRNKCGENIEPRNAVIPSMSRFRNIQGVGVSRETLDVAGLDDGGTSVIQSDEVWKISIERNESGFESLDGSIVSEIEGEGAVDRLKRQVEHDRKSMSACIRNLKKEEKASAIAANEAMAMITRLQEEKASLHLEALQYLRMMEEQAEYDVEALQKANDLLSEREKDIQDLEAELEFYQINYQTNRTWRRQNWCPIQM</sequence>
<dbReference type="InterPro" id="IPR039306">
    <property type="entry name" value="MYOB"/>
</dbReference>
<evidence type="ECO:0000313" key="7">
    <source>
        <dbReference type="EMBL" id="KAF6175056.1"/>
    </source>
</evidence>
<evidence type="ECO:0000256" key="3">
    <source>
        <dbReference type="ARBA" id="ARBA00022989"/>
    </source>
</evidence>
<feature type="coiled-coil region" evidence="5">
    <location>
        <begin position="190"/>
        <end position="256"/>
    </location>
</feature>
<gene>
    <name evidence="7" type="ORF">GIB67_039604</name>
</gene>
<evidence type="ECO:0000256" key="4">
    <source>
        <dbReference type="ARBA" id="ARBA00023136"/>
    </source>
</evidence>
<evidence type="ECO:0000256" key="1">
    <source>
        <dbReference type="ARBA" id="ARBA00004167"/>
    </source>
</evidence>
<feature type="domain" description="GTD-binding" evidence="6">
    <location>
        <begin position="156"/>
        <end position="254"/>
    </location>
</feature>
<evidence type="ECO:0000256" key="5">
    <source>
        <dbReference type="SAM" id="Coils"/>
    </source>
</evidence>
<dbReference type="PROSITE" id="PS51775">
    <property type="entry name" value="GTD_BINDING"/>
    <property type="match status" value="1"/>
</dbReference>
<evidence type="ECO:0000256" key="2">
    <source>
        <dbReference type="ARBA" id="ARBA00022692"/>
    </source>
</evidence>
<dbReference type="OrthoDB" id="1933744at2759"/>
<evidence type="ECO:0000259" key="6">
    <source>
        <dbReference type="PROSITE" id="PS51775"/>
    </source>
</evidence>
<comment type="caution">
    <text evidence="7">The sequence shown here is derived from an EMBL/GenBank/DDBJ whole genome shotgun (WGS) entry which is preliminary data.</text>
</comment>
<dbReference type="EMBL" id="JACGCM010000221">
    <property type="protein sequence ID" value="KAF6175056.1"/>
    <property type="molecule type" value="Genomic_DNA"/>
</dbReference>
<dbReference type="Pfam" id="PF04576">
    <property type="entry name" value="Zein-binding"/>
    <property type="match status" value="1"/>
</dbReference>